<organism evidence="1 2">
    <name type="scientific">Variovorax boronicumulans</name>
    <dbReference type="NCBI Taxonomy" id="436515"/>
    <lineage>
        <taxon>Bacteria</taxon>
        <taxon>Pseudomonadati</taxon>
        <taxon>Pseudomonadota</taxon>
        <taxon>Betaproteobacteria</taxon>
        <taxon>Burkholderiales</taxon>
        <taxon>Comamonadaceae</taxon>
        <taxon>Variovorax</taxon>
    </lineage>
</organism>
<sequence>MKAAPAPGLSVDRHIKLVHYRPRSKGTGRPFGAIWQHEGAIRWTSPLIPENDCAPSLKRFADWFPEAMHGFDEFSAAVSWLQSVCENECELPQVAQACKAKERLGLSCTRYEGPAEGTDLVALLDEGGLTRLPDAGLLQAVVNLHLKHLASEHAVLRGMFLLQPAENSLECARLLLHDRRLVRIYLDRDTSASDVASKLRAESDRLTRERRASEISFFVFAQLRSALPLRPSTQVVATGMRLPHITNGLIRLVWSMPISP</sequence>
<gene>
    <name evidence="1" type="ORF">J2W25_003001</name>
</gene>
<reference evidence="1" key="1">
    <citation type="submission" date="2023-07" db="EMBL/GenBank/DDBJ databases">
        <title>Sorghum-associated microbial communities from plants grown in Nebraska, USA.</title>
        <authorList>
            <person name="Schachtman D."/>
        </authorList>
    </citation>
    <scope>NUCLEOTIDE SEQUENCE</scope>
    <source>
        <strain evidence="1">DS2795</strain>
    </source>
</reference>
<dbReference type="EMBL" id="JAUSRR010000005">
    <property type="protein sequence ID" value="MDP9923969.1"/>
    <property type="molecule type" value="Genomic_DNA"/>
</dbReference>
<dbReference type="RefSeq" id="WP_307637048.1">
    <property type="nucleotide sequence ID" value="NZ_JAUSRR010000005.1"/>
</dbReference>
<evidence type="ECO:0000313" key="1">
    <source>
        <dbReference type="EMBL" id="MDP9923969.1"/>
    </source>
</evidence>
<dbReference type="AlphaFoldDB" id="A0AAW8DXH4"/>
<protein>
    <submittedName>
        <fullName evidence="1">Uncharacterized protein</fullName>
    </submittedName>
</protein>
<evidence type="ECO:0000313" key="2">
    <source>
        <dbReference type="Proteomes" id="UP001244295"/>
    </source>
</evidence>
<comment type="caution">
    <text evidence="1">The sequence shown here is derived from an EMBL/GenBank/DDBJ whole genome shotgun (WGS) entry which is preliminary data.</text>
</comment>
<accession>A0AAW8DXH4</accession>
<name>A0AAW8DXH4_9BURK</name>
<proteinExistence type="predicted"/>
<dbReference type="Proteomes" id="UP001244295">
    <property type="component" value="Unassembled WGS sequence"/>
</dbReference>